<evidence type="ECO:0000313" key="2">
    <source>
        <dbReference type="Proteomes" id="UP001060170"/>
    </source>
</evidence>
<gene>
    <name evidence="1" type="ORF">MJO28_011506</name>
</gene>
<organism evidence="1 2">
    <name type="scientific">Puccinia striiformis f. sp. tritici</name>
    <dbReference type="NCBI Taxonomy" id="168172"/>
    <lineage>
        <taxon>Eukaryota</taxon>
        <taxon>Fungi</taxon>
        <taxon>Dikarya</taxon>
        <taxon>Basidiomycota</taxon>
        <taxon>Pucciniomycotina</taxon>
        <taxon>Pucciniomycetes</taxon>
        <taxon>Pucciniales</taxon>
        <taxon>Pucciniaceae</taxon>
        <taxon>Puccinia</taxon>
    </lineage>
</organism>
<comment type="caution">
    <text evidence="1">The sequence shown here is derived from an EMBL/GenBank/DDBJ whole genome shotgun (WGS) entry which is preliminary data.</text>
</comment>
<proteinExistence type="predicted"/>
<evidence type="ECO:0000313" key="1">
    <source>
        <dbReference type="EMBL" id="KAI7943978.1"/>
    </source>
</evidence>
<keyword evidence="2" id="KW-1185">Reference proteome</keyword>
<protein>
    <submittedName>
        <fullName evidence="1">Uncharacterized protein</fullName>
    </submittedName>
</protein>
<sequence length="1361" mass="152212">MADNAGHTTKTNIPMLTENNYLSWSMRMTAYLRHLSLLKYATDPPIDLSGAAAAALAIKHNEVVHILMDHLSDAVFEMVVTPDIASSPHQIWSNIIARFASISVNNKGRVWLRFMRYEYNGVLAEFITDMRKILNEVRMLQLGVPDNILSFSILAKLSEDLYNLVDNIIMNDVICENPTAVLSKLQEMVHLEESRKNKPTAKSTPKLSKEGAASALMHESTKSKKGKGRRAVKTRCEPGTHNPAATSHDAAHCYQLHPELRPASWGPLSGNAAPATQLVEVDDGHESEVSLLLVEAPSKPIVLDTGATHHMVNNPAIFLHSSKTNIRISTGGHKNFLNATSIGSAVLVNQEGKKLTLDNVLLVPDLNRCLLSVQRLFDQDLVISKTGGDRVLVSIDGEFELEGTVKNNLLELPSSSFDEIYPNSTCYLSSPVSPDWHVRLGHPNPKYQEILVPKSTVGECEICKLCKLRALPFGSSFKAVKRVLEAVHMDLVGPFSVRSSAGHLYFLTIVDQFSGLKTTKFLKSKDETFGKFLEFKAAAETLTGKKLHCLISDGGGEFVNEAFASLCKSEGLVHHIPPAYTPQNNGMAERTNQTIIVKARCLLVQSRLPKSFWAEAVNTATQLSNLTPSATQNFTVPYTVWTGREANLEVLRPFGCSTYSLIPKEQRKFKLLPTGEQGIMLGYENDFSSYRIYKPSSRKVFRIRNVRFDESTFPGLSGHAPEEDDELLDIPPENSEKENPLLHSDVPSLQQQSLNTNTGPEESGQLNSNRGEPSQPPKAPRDISSIISTDNILSVDRRGNSILVYLAETNVEEEDNPKSYIQAINSSNSSFWKKAIDKEISNMEEHDVWVIVKKNEYKARLCAKGFQQIEGKDYFDTYAPTGKMVSLRMLIIMSIKKDLFFHQIDIKSAFLNAPLKEEIYLNPPPGVVVPDDHVLKLNKAMYGLKQAPNAWHQTLTQWLFKIGFKRCDAEPCVFWRKGTYLYLHVDDLAIFSKDPEAFKQEVRQEYKIKDLGESKLLLGMNVIQEPGSVTLSQRHYIDSQLERFNLQHLFPASTPMKPGEHLIQASKAERIAHLESGNNYRSLVGALNYLSVTTRPDITFAVSSLSQHRNGPGIQHWQAGVRVFCYLKGTRDIGLKLTKNPDPQEKLVAYADADWASCPESRKSVSGNLVLLNGNVISWKSKKQPTLSLSSTEAEYKSLGDITKEIMWIKTLLNKIFNVKIPEATQIFEDNQGAIALANDASNHSNYKTKHMALRHHFIRREIKIKSITLQFIPTHLMLADFLTKAVGKTSIKRALRAHPHPVSAAHVSTRANPTTRLLPHLDPEPSTSNTPDERYQQPSSAKYQVIVVIEINRCISLEWW</sequence>
<dbReference type="Proteomes" id="UP001060170">
    <property type="component" value="Chromosome 11"/>
</dbReference>
<dbReference type="EMBL" id="CM045875">
    <property type="protein sequence ID" value="KAI7943978.1"/>
    <property type="molecule type" value="Genomic_DNA"/>
</dbReference>
<accession>A0ACC0E2G3</accession>
<name>A0ACC0E2G3_9BASI</name>
<reference evidence="2" key="1">
    <citation type="journal article" date="2018" name="BMC Genomics">
        <title>Genomic insights into host adaptation between the wheat stripe rust pathogen (Puccinia striiformis f. sp. tritici) and the barley stripe rust pathogen (Puccinia striiformis f. sp. hordei).</title>
        <authorList>
            <person name="Xia C."/>
            <person name="Wang M."/>
            <person name="Yin C."/>
            <person name="Cornejo O.E."/>
            <person name="Hulbert S.H."/>
            <person name="Chen X."/>
        </authorList>
    </citation>
    <scope>NUCLEOTIDE SEQUENCE [LARGE SCALE GENOMIC DNA]</scope>
    <source>
        <strain evidence="2">93-210</strain>
    </source>
</reference>
<reference evidence="2" key="2">
    <citation type="journal article" date="2018" name="Mol. Plant Microbe Interact.">
        <title>Genome sequence resources for the wheat stripe rust pathogen (Puccinia striiformis f. sp. tritici) and the barley stripe rust pathogen (Puccinia striiformis f. sp. hordei).</title>
        <authorList>
            <person name="Xia C."/>
            <person name="Wang M."/>
            <person name="Yin C."/>
            <person name="Cornejo O.E."/>
            <person name="Hulbert S.H."/>
            <person name="Chen X."/>
        </authorList>
    </citation>
    <scope>NUCLEOTIDE SEQUENCE [LARGE SCALE GENOMIC DNA]</scope>
    <source>
        <strain evidence="2">93-210</strain>
    </source>
</reference>
<reference evidence="1 2" key="3">
    <citation type="journal article" date="2022" name="Microbiol. Spectr.">
        <title>Folding features and dynamics of 3D genome architecture in plant fungal pathogens.</title>
        <authorList>
            <person name="Xia C."/>
        </authorList>
    </citation>
    <scope>NUCLEOTIDE SEQUENCE [LARGE SCALE GENOMIC DNA]</scope>
    <source>
        <strain evidence="1 2">93-210</strain>
    </source>
</reference>